<accession>A0ACC1T1V8</accession>
<evidence type="ECO:0000313" key="1">
    <source>
        <dbReference type="EMBL" id="KAJ3551207.1"/>
    </source>
</evidence>
<gene>
    <name evidence="1" type="ORF">NM688_g4840</name>
</gene>
<keyword evidence="2" id="KW-1185">Reference proteome</keyword>
<protein>
    <submittedName>
        <fullName evidence="1">Uncharacterized protein</fullName>
    </submittedName>
</protein>
<sequence length="196" mass="21118">MLCGGLTVFSPLKTNGAGPGKRVGIVGIGGLGHYAILFAKALGAEVVAFTHTKDKMDDAKKLGADHVVDTTNQDFAKPYATSLDLIVSTMDVTPALPLKELLSMLYVHGRLVDVGIPDMDKPMPTLHAFDLVPNGAYIGGSHVGSKTECMEMLKLAAEKGVKPWIEELPMSQVKDAIQGVLHNKVRYRYVLTQDLM</sequence>
<name>A0ACC1T1V8_9APHY</name>
<dbReference type="EMBL" id="JANHOG010000838">
    <property type="protein sequence ID" value="KAJ3551207.1"/>
    <property type="molecule type" value="Genomic_DNA"/>
</dbReference>
<proteinExistence type="predicted"/>
<organism evidence="1 2">
    <name type="scientific">Phlebia brevispora</name>
    <dbReference type="NCBI Taxonomy" id="194682"/>
    <lineage>
        <taxon>Eukaryota</taxon>
        <taxon>Fungi</taxon>
        <taxon>Dikarya</taxon>
        <taxon>Basidiomycota</taxon>
        <taxon>Agaricomycotina</taxon>
        <taxon>Agaricomycetes</taxon>
        <taxon>Polyporales</taxon>
        <taxon>Meruliaceae</taxon>
        <taxon>Phlebia</taxon>
    </lineage>
</organism>
<evidence type="ECO:0000313" key="2">
    <source>
        <dbReference type="Proteomes" id="UP001148662"/>
    </source>
</evidence>
<dbReference type="Proteomes" id="UP001148662">
    <property type="component" value="Unassembled WGS sequence"/>
</dbReference>
<reference evidence="1" key="1">
    <citation type="submission" date="2022-07" db="EMBL/GenBank/DDBJ databases">
        <title>Genome Sequence of Phlebia brevispora.</title>
        <authorList>
            <person name="Buettner E."/>
        </authorList>
    </citation>
    <scope>NUCLEOTIDE SEQUENCE</scope>
    <source>
        <strain evidence="1">MPL23</strain>
    </source>
</reference>
<comment type="caution">
    <text evidence="1">The sequence shown here is derived from an EMBL/GenBank/DDBJ whole genome shotgun (WGS) entry which is preliminary data.</text>
</comment>